<evidence type="ECO:0000256" key="3">
    <source>
        <dbReference type="ARBA" id="ARBA00022723"/>
    </source>
</evidence>
<dbReference type="CDD" id="cd16688">
    <property type="entry name" value="RING-H2_Vps11"/>
    <property type="match status" value="1"/>
</dbReference>
<evidence type="ECO:0000256" key="10">
    <source>
        <dbReference type="PROSITE-ProRule" id="PRU00175"/>
    </source>
</evidence>
<dbReference type="PROSITE" id="PS50089">
    <property type="entry name" value="ZF_RING_2"/>
    <property type="match status" value="1"/>
</dbReference>
<dbReference type="AlphaFoldDB" id="A0A370TNG8"/>
<dbReference type="GO" id="GO:0033263">
    <property type="term" value="C:CORVET complex"/>
    <property type="evidence" value="ECO:0007669"/>
    <property type="project" value="UniProtKB-UniRule"/>
</dbReference>
<feature type="domain" description="RING-type" evidence="12">
    <location>
        <begin position="929"/>
        <end position="972"/>
    </location>
</feature>
<dbReference type="SUPFAM" id="SSF50978">
    <property type="entry name" value="WD40 repeat-like"/>
    <property type="match status" value="1"/>
</dbReference>
<dbReference type="Gene3D" id="2.130.10.10">
    <property type="entry name" value="YVTN repeat-like/Quinoprotein amine dehydrogenase"/>
    <property type="match status" value="1"/>
</dbReference>
<sequence length="1024" mass="114949">MYLGTKYLYTPFRSRSRVPTNLVSVDVNINERQTSIINRNDYGIQRRIMALNSWKTFDFFEVTQVKPPDDESKSFLDSNEISCVCSGSESLFLGGHDGAVRILSPSFKVLRAFQAYDAGSITHMKQVEGTSLLVTISEDLPSEPILKVWALDKPVKKTGLPTCQSTLSIQNGRKPFPISAFAALDDLSQLAVGFANGSVTVIRGDLIHDRGAKQRTVYESEDPVTGVEFRQESKLITLYVATTARILKLVISGKGAGQPARNVEESGCAVGCMTVDKHNGDIVVVREDAIYYYGIDGRGPCYGYDGPKSLVAIYEDYVALVSPPPSTATTPTKSSALRRFGGAQADEIFNTSTFTLLDTDLKFVAHSESLVSQVKALFMIWGDLFTLTQDGKIFRYHEKSLQQRLEILYQRNLFLYAVNLAQKAGMDAAQQNVIFRKYGDHLYQKGDYDAAMQQYLKAIDNTEPSQVIRKFLDTQRIHNLIEYLEELHEHHKATADHTTLLLNCYAKLKDIDKLEKFIKSPGDLKFDLDTAISMCRQGGYYEQAAYLATKHGEHELVVDILIEDSMRYAEALQYVWRLEPEAMHVNLMKYATVLLEHCPAEATQLFVEYFTGHFRPRTDAIVVPEQSQQPGYAQGAVTAVQNLKDLLPLPYMSTSAVASQPTQAKVATTVSDTQVVESPDQLSAPRCTPPQPRIAFSSFVDHPDEFIVFLEACLKEKDLKEPDKIDLYTTLFEMYLHKSNEKKGDNREEWEAKAKKLIEGKDIPIDTSNVLLLSHLSNFRDGTILVREQAGLRFDIFRSYTSAKDTRGAIKALRKYGPDEPQLYPAALAYFTSDPRILEEAGDELDAVLKKIDQDGLMAPLQVIQTLSTNAVATMGMIKTYLQQTIDRERKEITSNRRLINSYRTETQEKRDEITELTTKPQTFNNTRCSFCGSQLTLPAVHFMCKHSFHQTCINVQVADDGSVEGDCSICRKDNDTIRAFVRSQDETADKHDMFLDALGRDGDKFGTISEFFGRGVMDVPAVD</sequence>
<evidence type="ECO:0000313" key="13">
    <source>
        <dbReference type="EMBL" id="RDL37069.1"/>
    </source>
</evidence>
<dbReference type="InterPro" id="IPR013083">
    <property type="entry name" value="Znf_RING/FYVE/PHD"/>
</dbReference>
<dbReference type="EMBL" id="NPIC01000003">
    <property type="protein sequence ID" value="RDL37069.1"/>
    <property type="molecule type" value="Genomic_DNA"/>
</dbReference>
<dbReference type="PIRSF" id="PIRSF007860">
    <property type="entry name" value="VPS11"/>
    <property type="match status" value="1"/>
</dbReference>
<keyword evidence="7 9" id="KW-0472">Membrane</keyword>
<name>A0A370TNG8_9HELO</name>
<keyword evidence="9" id="KW-0808">Transferase</keyword>
<comment type="caution">
    <text evidence="13">The sequence shown here is derived from an EMBL/GenBank/DDBJ whole genome shotgun (WGS) entry which is preliminary data.</text>
</comment>
<dbReference type="GO" id="GO:0007033">
    <property type="term" value="P:vacuole organization"/>
    <property type="evidence" value="ECO:0007669"/>
    <property type="project" value="TreeGrafter"/>
</dbReference>
<keyword evidence="4 10" id="KW-0863">Zinc-finger</keyword>
<dbReference type="GO" id="GO:0006886">
    <property type="term" value="P:intracellular protein transport"/>
    <property type="evidence" value="ECO:0007669"/>
    <property type="project" value="UniProtKB-UniRule"/>
</dbReference>
<evidence type="ECO:0000313" key="14">
    <source>
        <dbReference type="Proteomes" id="UP000254866"/>
    </source>
</evidence>
<dbReference type="SUPFAM" id="SSF48371">
    <property type="entry name" value="ARM repeat"/>
    <property type="match status" value="1"/>
</dbReference>
<dbReference type="FunFam" id="1.25.40.10:FF:000440">
    <property type="entry name" value="E3 ubiquitin-protein ligase PEP5"/>
    <property type="match status" value="1"/>
</dbReference>
<evidence type="ECO:0000256" key="11">
    <source>
        <dbReference type="PROSITE-ProRule" id="PRU01006"/>
    </source>
</evidence>
<dbReference type="Pfam" id="PF12451">
    <property type="entry name" value="VPS11_C"/>
    <property type="match status" value="1"/>
</dbReference>
<dbReference type="Gene3D" id="3.30.40.10">
    <property type="entry name" value="Zinc/RING finger domain, C3HC4 (zinc finger)"/>
    <property type="match status" value="1"/>
</dbReference>
<comment type="catalytic activity">
    <reaction evidence="9">
        <text>S-ubiquitinyl-[E2 ubiquitin-conjugating enzyme]-L-cysteine + [acceptor protein]-L-lysine = [E2 ubiquitin-conjugating enzyme]-L-cysteine + N(6)-ubiquitinyl-[acceptor protein]-L-lysine.</text>
        <dbReference type="EC" id="2.3.2.27"/>
    </reaction>
</comment>
<evidence type="ECO:0000256" key="6">
    <source>
        <dbReference type="ARBA" id="ARBA00022927"/>
    </source>
</evidence>
<evidence type="ECO:0000256" key="9">
    <source>
        <dbReference type="PIRNR" id="PIRNR007860"/>
    </source>
</evidence>
<protein>
    <recommendedName>
        <fullName evidence="9">E3 ubiquitin-protein ligase PEP5</fullName>
        <ecNumber evidence="9">2.3.2.27</ecNumber>
    </recommendedName>
</protein>
<dbReference type="GO" id="GO:0006904">
    <property type="term" value="P:vesicle docking involved in exocytosis"/>
    <property type="evidence" value="ECO:0007669"/>
    <property type="project" value="TreeGrafter"/>
</dbReference>
<dbReference type="GO" id="GO:0030897">
    <property type="term" value="C:HOPS complex"/>
    <property type="evidence" value="ECO:0007669"/>
    <property type="project" value="UniProtKB-UniRule"/>
</dbReference>
<evidence type="ECO:0000256" key="8">
    <source>
        <dbReference type="ARBA" id="ARBA00029433"/>
    </source>
</evidence>
<gene>
    <name evidence="13" type="ORF">BP5553_04502</name>
</gene>
<dbReference type="GO" id="GO:0061630">
    <property type="term" value="F:ubiquitin protein ligase activity"/>
    <property type="evidence" value="ECO:0007669"/>
    <property type="project" value="UniProtKB-EC"/>
</dbReference>
<keyword evidence="6 9" id="KW-0653">Protein transport</keyword>
<dbReference type="Pfam" id="PF23356">
    <property type="entry name" value="TPR_PEP5_VPS11"/>
    <property type="match status" value="2"/>
</dbReference>
<keyword evidence="5" id="KW-0862">Zinc</keyword>
<keyword evidence="2 9" id="KW-0813">Transport</keyword>
<keyword evidence="9" id="KW-0926">Vacuole</keyword>
<evidence type="ECO:0000256" key="4">
    <source>
        <dbReference type="ARBA" id="ARBA00022771"/>
    </source>
</evidence>
<dbReference type="GeneID" id="43597351"/>
<feature type="repeat" description="CHCR" evidence="11">
    <location>
        <begin position="455"/>
        <end position="603"/>
    </location>
</feature>
<dbReference type="Pfam" id="PF23341">
    <property type="entry name" value="PEP5_VPS11_N"/>
    <property type="match status" value="1"/>
</dbReference>
<evidence type="ECO:0000256" key="1">
    <source>
        <dbReference type="ARBA" id="ARBA00007070"/>
    </source>
</evidence>
<dbReference type="GO" id="GO:0030674">
    <property type="term" value="F:protein-macromolecule adaptor activity"/>
    <property type="evidence" value="ECO:0007669"/>
    <property type="project" value="TreeGrafter"/>
</dbReference>
<dbReference type="GO" id="GO:0007032">
    <property type="term" value="P:endosome organization"/>
    <property type="evidence" value="ECO:0007669"/>
    <property type="project" value="TreeGrafter"/>
</dbReference>
<keyword evidence="9" id="KW-0833">Ubl conjugation pathway</keyword>
<dbReference type="InterPro" id="IPR001841">
    <property type="entry name" value="Znf_RING"/>
</dbReference>
<dbReference type="STRING" id="2656787.A0A370TNG8"/>
<dbReference type="SUPFAM" id="SSF57850">
    <property type="entry name" value="RING/U-box"/>
    <property type="match status" value="1"/>
</dbReference>
<dbReference type="PANTHER" id="PTHR23323">
    <property type="entry name" value="VACUOLAR PROTEIN SORTING-ASSOCIATED PROTEIN"/>
    <property type="match status" value="1"/>
</dbReference>
<evidence type="ECO:0000256" key="5">
    <source>
        <dbReference type="ARBA" id="ARBA00022833"/>
    </source>
</evidence>
<evidence type="ECO:0000256" key="7">
    <source>
        <dbReference type="ARBA" id="ARBA00023136"/>
    </source>
</evidence>
<dbReference type="PANTHER" id="PTHR23323:SF24">
    <property type="entry name" value="VACUOLAR PROTEIN SORTING-ASSOCIATED PROTEIN 11 HOMOLOG"/>
    <property type="match status" value="1"/>
</dbReference>
<dbReference type="InterPro" id="IPR057307">
    <property type="entry name" value="PEP5_VPS11_N"/>
</dbReference>
<comment type="subcellular location">
    <subcellularLocation>
        <location evidence="8">Endomembrane system</location>
        <topology evidence="8">Peripheral membrane protein</topology>
        <orientation evidence="8">Cytoplasmic side</orientation>
    </subcellularLocation>
    <subcellularLocation>
        <location evidence="9">Vacuole membrane</location>
        <topology evidence="9">Peripheral membrane protein</topology>
        <orientation evidence="9">Cytoplasmic side</orientation>
    </subcellularLocation>
</comment>
<comment type="similarity">
    <text evidence="1 9">Belongs to the VPS11 family.</text>
</comment>
<dbReference type="InterPro" id="IPR024763">
    <property type="entry name" value="VPS11_C"/>
</dbReference>
<dbReference type="InterPro" id="IPR016024">
    <property type="entry name" value="ARM-type_fold"/>
</dbReference>
<dbReference type="OrthoDB" id="26184at2759"/>
<dbReference type="GO" id="GO:0000329">
    <property type="term" value="C:fungal-type vacuole membrane"/>
    <property type="evidence" value="ECO:0007669"/>
    <property type="project" value="UniProtKB-UniRule"/>
</dbReference>
<dbReference type="InterPro" id="IPR011990">
    <property type="entry name" value="TPR-like_helical_dom_sf"/>
</dbReference>
<dbReference type="InterPro" id="IPR036322">
    <property type="entry name" value="WD40_repeat_dom_sf"/>
</dbReference>
<keyword evidence="3" id="KW-0479">Metal-binding</keyword>
<dbReference type="Gene3D" id="1.25.40.10">
    <property type="entry name" value="Tetratricopeptide repeat domain"/>
    <property type="match status" value="1"/>
</dbReference>
<dbReference type="InterPro" id="IPR016528">
    <property type="entry name" value="VPS11"/>
</dbReference>
<organism evidence="13 14">
    <name type="scientific">Venustampulla echinocandica</name>
    <dbReference type="NCBI Taxonomy" id="2656787"/>
    <lineage>
        <taxon>Eukaryota</taxon>
        <taxon>Fungi</taxon>
        <taxon>Dikarya</taxon>
        <taxon>Ascomycota</taxon>
        <taxon>Pezizomycotina</taxon>
        <taxon>Leotiomycetes</taxon>
        <taxon>Helotiales</taxon>
        <taxon>Pleuroascaceae</taxon>
        <taxon>Venustampulla</taxon>
    </lineage>
</organism>
<reference evidence="13 14" key="1">
    <citation type="journal article" date="2018" name="IMA Fungus">
        <title>IMA Genome-F 9: Draft genome sequence of Annulohypoxylon stygium, Aspergillus mulundensis, Berkeleyomyces basicola (syn. Thielaviopsis basicola), Ceratocystis smalleyi, two Cercospora beticola strains, Coleophoma cylindrospora, Fusarium fracticaudum, Phialophora cf. hyalina, and Morchella septimelata.</title>
        <authorList>
            <person name="Wingfield B.D."/>
            <person name="Bills G.F."/>
            <person name="Dong Y."/>
            <person name="Huang W."/>
            <person name="Nel W.J."/>
            <person name="Swalarsk-Parry B.S."/>
            <person name="Vaghefi N."/>
            <person name="Wilken P.M."/>
            <person name="An Z."/>
            <person name="de Beer Z.W."/>
            <person name="De Vos L."/>
            <person name="Chen L."/>
            <person name="Duong T.A."/>
            <person name="Gao Y."/>
            <person name="Hammerbacher A."/>
            <person name="Kikkert J.R."/>
            <person name="Li Y."/>
            <person name="Li H."/>
            <person name="Li K."/>
            <person name="Li Q."/>
            <person name="Liu X."/>
            <person name="Ma X."/>
            <person name="Naidoo K."/>
            <person name="Pethybridge S.J."/>
            <person name="Sun J."/>
            <person name="Steenkamp E.T."/>
            <person name="van der Nest M.A."/>
            <person name="van Wyk S."/>
            <person name="Wingfield M.J."/>
            <person name="Xiong C."/>
            <person name="Yue Q."/>
            <person name="Zhang X."/>
        </authorList>
    </citation>
    <scope>NUCLEOTIDE SEQUENCE [LARGE SCALE GENOMIC DNA]</scope>
    <source>
        <strain evidence="13 14">BP 5553</strain>
    </source>
</reference>
<dbReference type="InterPro" id="IPR057308">
    <property type="entry name" value="CHCR_PEP5_VPS11"/>
</dbReference>
<dbReference type="Proteomes" id="UP000254866">
    <property type="component" value="Unassembled WGS sequence"/>
</dbReference>
<dbReference type="InterPro" id="IPR015943">
    <property type="entry name" value="WD40/YVTN_repeat-like_dom_sf"/>
</dbReference>
<dbReference type="PROSITE" id="PS50236">
    <property type="entry name" value="CHCR"/>
    <property type="match status" value="1"/>
</dbReference>
<dbReference type="RefSeq" id="XP_031869725.1">
    <property type="nucleotide sequence ID" value="XM_032013125.1"/>
</dbReference>
<keyword evidence="14" id="KW-1185">Reference proteome</keyword>
<evidence type="ECO:0000259" key="12">
    <source>
        <dbReference type="PROSITE" id="PS50089"/>
    </source>
</evidence>
<proteinExistence type="inferred from homology"/>
<evidence type="ECO:0000256" key="2">
    <source>
        <dbReference type="ARBA" id="ARBA00022448"/>
    </source>
</evidence>
<comment type="subunit">
    <text evidence="9">Component of the homotypic vacuole fusion and vacuole protein sorting (HOPS) complex. Component of the class C core vacuole/endosome tethering (CORVET) complex.</text>
</comment>
<dbReference type="GO" id="GO:0008270">
    <property type="term" value="F:zinc ion binding"/>
    <property type="evidence" value="ECO:0007669"/>
    <property type="project" value="UniProtKB-KW"/>
</dbReference>
<dbReference type="GO" id="GO:0048284">
    <property type="term" value="P:organelle fusion"/>
    <property type="evidence" value="ECO:0007669"/>
    <property type="project" value="TreeGrafter"/>
</dbReference>
<dbReference type="EC" id="2.3.2.27" evidence="9"/>
<accession>A0A370TNG8</accession>
<dbReference type="InterPro" id="IPR000547">
    <property type="entry name" value="Clathrin_H-chain/VPS_repeat"/>
</dbReference>